<dbReference type="Pfam" id="PF06197">
    <property type="entry name" value="DUF998"/>
    <property type="match status" value="1"/>
</dbReference>
<evidence type="ECO:0000256" key="1">
    <source>
        <dbReference type="SAM" id="Phobius"/>
    </source>
</evidence>
<feature type="transmembrane region" description="Helical" evidence="1">
    <location>
        <begin position="119"/>
        <end position="143"/>
    </location>
</feature>
<dbReference type="HOGENOM" id="CLU_111060_1_0_9"/>
<dbReference type="EMBL" id="ACIO01000404">
    <property type="protein sequence ID" value="EFC97364.1"/>
    <property type="molecule type" value="Genomic_DNA"/>
</dbReference>
<gene>
    <name evidence="2" type="ORF">CLOSTHATH_04467</name>
</gene>
<evidence type="ECO:0008006" key="4">
    <source>
        <dbReference type="Google" id="ProtNLM"/>
    </source>
</evidence>
<feature type="transmembrane region" description="Helical" evidence="1">
    <location>
        <begin position="49"/>
        <end position="72"/>
    </location>
</feature>
<evidence type="ECO:0000313" key="3">
    <source>
        <dbReference type="Proteomes" id="UP000004968"/>
    </source>
</evidence>
<sequence length="207" mass="22652">MMMKNSFSNILPFLLIADLIIPFVLAPTYKGYSHLTQVMSVLGNSKAPLHLIYNIWLVAFGVSILISTLQLYPTVAQVSNSISIMLFSVIVIYALGGCILSGIFSVGETKSLETLSAKIHGYGSVIGFLLLTLAPLFVGLYFFKVSNGLLGILSLICFIFAIGFFALFVMADKPNYKGTIIAFEGLWQRLSLLSMYLPIAALCIFNK</sequence>
<organism evidence="2 3">
    <name type="scientific">Hungatella hathewayi DSM 13479</name>
    <dbReference type="NCBI Taxonomy" id="566550"/>
    <lineage>
        <taxon>Bacteria</taxon>
        <taxon>Bacillati</taxon>
        <taxon>Bacillota</taxon>
        <taxon>Clostridia</taxon>
        <taxon>Lachnospirales</taxon>
        <taxon>Lachnospiraceae</taxon>
        <taxon>Hungatella</taxon>
    </lineage>
</organism>
<feature type="transmembrane region" description="Helical" evidence="1">
    <location>
        <begin position="150"/>
        <end position="171"/>
    </location>
</feature>
<dbReference type="Proteomes" id="UP000004968">
    <property type="component" value="Unassembled WGS sequence"/>
</dbReference>
<keyword evidence="1" id="KW-0472">Membrane</keyword>
<dbReference type="InterPro" id="IPR009339">
    <property type="entry name" value="DUF998"/>
</dbReference>
<dbReference type="GeneID" id="93151658"/>
<protein>
    <recommendedName>
        <fullName evidence="4">DUF998 domain-containing protein</fullName>
    </recommendedName>
</protein>
<keyword evidence="1" id="KW-0812">Transmembrane</keyword>
<name>D3ALH1_9FIRM</name>
<feature type="transmembrane region" description="Helical" evidence="1">
    <location>
        <begin position="84"/>
        <end position="107"/>
    </location>
</feature>
<comment type="caution">
    <text evidence="2">The sequence shown here is derived from an EMBL/GenBank/DDBJ whole genome shotgun (WGS) entry which is preliminary data.</text>
</comment>
<feature type="transmembrane region" description="Helical" evidence="1">
    <location>
        <begin position="186"/>
        <end position="205"/>
    </location>
</feature>
<proteinExistence type="predicted"/>
<dbReference type="RefSeq" id="WP_006774906.1">
    <property type="nucleotide sequence ID" value="NZ_GG667703.1"/>
</dbReference>
<accession>D3ALH1</accession>
<keyword evidence="1" id="KW-1133">Transmembrane helix</keyword>
<evidence type="ECO:0000313" key="2">
    <source>
        <dbReference type="EMBL" id="EFC97364.1"/>
    </source>
</evidence>
<reference evidence="2 3" key="1">
    <citation type="submission" date="2010-01" db="EMBL/GenBank/DDBJ databases">
        <authorList>
            <person name="Weinstock G."/>
            <person name="Sodergren E."/>
            <person name="Clifton S."/>
            <person name="Fulton L."/>
            <person name="Fulton B."/>
            <person name="Courtney L."/>
            <person name="Fronick C."/>
            <person name="Harrison M."/>
            <person name="Strong C."/>
            <person name="Farmer C."/>
            <person name="Delahaunty K."/>
            <person name="Markovic C."/>
            <person name="Hall O."/>
            <person name="Minx P."/>
            <person name="Tomlinson C."/>
            <person name="Mitreva M."/>
            <person name="Nelson J."/>
            <person name="Hou S."/>
            <person name="Wollam A."/>
            <person name="Pepin K.H."/>
            <person name="Johnson M."/>
            <person name="Bhonagiri V."/>
            <person name="Nash W.E."/>
            <person name="Warren W."/>
            <person name="Chinwalla A."/>
            <person name="Mardis E.R."/>
            <person name="Wilson R.K."/>
        </authorList>
    </citation>
    <scope>NUCLEOTIDE SEQUENCE [LARGE SCALE GENOMIC DNA]</scope>
    <source>
        <strain evidence="2 3">DSM 13479</strain>
    </source>
</reference>
<feature type="transmembrane region" description="Helical" evidence="1">
    <location>
        <begin position="7"/>
        <end position="29"/>
    </location>
</feature>
<dbReference type="AlphaFoldDB" id="D3ALH1"/>